<evidence type="ECO:0000259" key="6">
    <source>
        <dbReference type="Pfam" id="PF13193"/>
    </source>
</evidence>
<accession>A0AAD7Y5V8</accession>
<keyword evidence="3" id="KW-0436">Ligase</keyword>
<dbReference type="GO" id="GO:0016405">
    <property type="term" value="F:CoA-ligase activity"/>
    <property type="evidence" value="ECO:0007669"/>
    <property type="project" value="TreeGrafter"/>
</dbReference>
<dbReference type="SUPFAM" id="SSF56801">
    <property type="entry name" value="Acetyl-CoA synthetase-like"/>
    <property type="match status" value="1"/>
</dbReference>
<sequence length="549" mass="60618">MQIESLEAEYRTSDTRMLRHPLYRYGSEDGRVPAHIHLGKEIYDAMVKHKDVTAMINADTEEKISYGELAQMTADIALSLARMGVRKGEVVSICSAKHFVYLPTIVGIMCAGATFSPLDPTYGSFPLLHRVKIGRPRVMFCSLSAYKTHKATFEEVGSVEHYIIYGDESAEGAVLFKDFLTETVPKLQDFQPVPVNGCEDSALIVYSSGTTGLPKGVPVTHLGFALNSQATLPDSSTGVGIYNSREFYYTYGLLYALSCLRVAATMVYNTVPGQQSMLEAIQKYKLKVLQLAPTNITELIKSTILDDYDVSTVQYIVSSSTYVREEAINAIKQRIPNLEAVLQLYGMSEAGCVCSDLNSPQGCRPGSSGTPSYGFVLKVVDLETREPLGPNQRGEICIKGPSVVKAYLHNVNPDAKDEEGFLKTGDVGYYDEDGYFYIVNRIKELIKFSDISIPPAEFEALLLQHPAVREVGVVGKPHPQHGEVPVAFIALQPGCTATEEELVNHVDSRVTFRMRLAGGVRFTDRIPLNGADKIDRKELRKRVIEEDAN</sequence>
<keyword evidence="8" id="KW-1185">Reference proteome</keyword>
<dbReference type="Pfam" id="PF00501">
    <property type="entry name" value="AMP-binding"/>
    <property type="match status" value="1"/>
</dbReference>
<dbReference type="AlphaFoldDB" id="A0AAD7Y5V8"/>
<dbReference type="InterPro" id="IPR020845">
    <property type="entry name" value="AMP-binding_CS"/>
</dbReference>
<dbReference type="PROSITE" id="PS00455">
    <property type="entry name" value="AMP_BINDING"/>
    <property type="match status" value="1"/>
</dbReference>
<dbReference type="Gene3D" id="3.30.300.30">
    <property type="match status" value="1"/>
</dbReference>
<organism evidence="7 8">
    <name type="scientific">Mythimna separata</name>
    <name type="common">Oriental armyworm</name>
    <name type="synonym">Pseudaletia separata</name>
    <dbReference type="NCBI Taxonomy" id="271217"/>
    <lineage>
        <taxon>Eukaryota</taxon>
        <taxon>Metazoa</taxon>
        <taxon>Ecdysozoa</taxon>
        <taxon>Arthropoda</taxon>
        <taxon>Hexapoda</taxon>
        <taxon>Insecta</taxon>
        <taxon>Pterygota</taxon>
        <taxon>Neoptera</taxon>
        <taxon>Endopterygota</taxon>
        <taxon>Lepidoptera</taxon>
        <taxon>Glossata</taxon>
        <taxon>Ditrysia</taxon>
        <taxon>Noctuoidea</taxon>
        <taxon>Noctuidae</taxon>
        <taxon>Noctuinae</taxon>
        <taxon>Hadenini</taxon>
        <taxon>Mythimna</taxon>
    </lineage>
</organism>
<dbReference type="Pfam" id="PF13193">
    <property type="entry name" value="AMP-binding_C"/>
    <property type="match status" value="1"/>
</dbReference>
<dbReference type="InterPro" id="IPR042099">
    <property type="entry name" value="ANL_N_sf"/>
</dbReference>
<evidence type="ECO:0000256" key="4">
    <source>
        <dbReference type="ARBA" id="ARBA00023140"/>
    </source>
</evidence>
<dbReference type="InterPro" id="IPR025110">
    <property type="entry name" value="AMP-bd_C"/>
</dbReference>
<dbReference type="Gene3D" id="3.40.50.12780">
    <property type="entry name" value="N-terminal domain of ligase-like"/>
    <property type="match status" value="1"/>
</dbReference>
<evidence type="ECO:0000259" key="5">
    <source>
        <dbReference type="Pfam" id="PF00501"/>
    </source>
</evidence>
<name>A0AAD7Y5V8_MYTSE</name>
<reference evidence="7" key="1">
    <citation type="submission" date="2023-03" db="EMBL/GenBank/DDBJ databases">
        <title>Chromosome-level genomes of two armyworms, Mythimna separata and Mythimna loreyi, provide insights into the biosynthesis and reception of sex pheromones.</title>
        <authorList>
            <person name="Zhao H."/>
        </authorList>
    </citation>
    <scope>NUCLEOTIDE SEQUENCE</scope>
    <source>
        <strain evidence="7">BeijingLab</strain>
        <tissue evidence="7">Pupa</tissue>
    </source>
</reference>
<evidence type="ECO:0000313" key="7">
    <source>
        <dbReference type="EMBL" id="KAJ8703818.1"/>
    </source>
</evidence>
<feature type="domain" description="AMP-dependent synthetase/ligase" evidence="5">
    <location>
        <begin position="46"/>
        <end position="408"/>
    </location>
</feature>
<proteinExistence type="inferred from homology"/>
<dbReference type="GO" id="GO:0005777">
    <property type="term" value="C:peroxisome"/>
    <property type="evidence" value="ECO:0007669"/>
    <property type="project" value="UniProtKB-SubCell"/>
</dbReference>
<evidence type="ECO:0000313" key="8">
    <source>
        <dbReference type="Proteomes" id="UP001231518"/>
    </source>
</evidence>
<evidence type="ECO:0000256" key="1">
    <source>
        <dbReference type="ARBA" id="ARBA00004275"/>
    </source>
</evidence>
<dbReference type="Proteomes" id="UP001231518">
    <property type="component" value="Chromosome 31"/>
</dbReference>
<evidence type="ECO:0000256" key="3">
    <source>
        <dbReference type="ARBA" id="ARBA00022598"/>
    </source>
</evidence>
<dbReference type="PANTHER" id="PTHR24096:SF149">
    <property type="entry name" value="AMP-BINDING DOMAIN-CONTAINING PROTEIN-RELATED"/>
    <property type="match status" value="1"/>
</dbReference>
<protein>
    <recommendedName>
        <fullName evidence="9">Luciferin 4-monooxygenase</fullName>
    </recommendedName>
</protein>
<comment type="caution">
    <text evidence="7">The sequence shown here is derived from an EMBL/GenBank/DDBJ whole genome shotgun (WGS) entry which is preliminary data.</text>
</comment>
<feature type="domain" description="AMP-binding enzyme C-terminal" evidence="6">
    <location>
        <begin position="457"/>
        <end position="533"/>
    </location>
</feature>
<keyword evidence="4" id="KW-0576">Peroxisome</keyword>
<dbReference type="EMBL" id="JARGEI010000032">
    <property type="protein sequence ID" value="KAJ8703818.1"/>
    <property type="molecule type" value="Genomic_DNA"/>
</dbReference>
<evidence type="ECO:0008006" key="9">
    <source>
        <dbReference type="Google" id="ProtNLM"/>
    </source>
</evidence>
<dbReference type="PANTHER" id="PTHR24096">
    <property type="entry name" value="LONG-CHAIN-FATTY-ACID--COA LIGASE"/>
    <property type="match status" value="1"/>
</dbReference>
<comment type="similarity">
    <text evidence="2">Belongs to the ATP-dependent AMP-binding enzyme family.</text>
</comment>
<dbReference type="InterPro" id="IPR045851">
    <property type="entry name" value="AMP-bd_C_sf"/>
</dbReference>
<comment type="subcellular location">
    <subcellularLocation>
        <location evidence="1">Peroxisome</location>
    </subcellularLocation>
</comment>
<dbReference type="InterPro" id="IPR000873">
    <property type="entry name" value="AMP-dep_synth/lig_dom"/>
</dbReference>
<gene>
    <name evidence="7" type="ORF">PYW07_013112</name>
</gene>
<evidence type="ECO:0000256" key="2">
    <source>
        <dbReference type="ARBA" id="ARBA00006432"/>
    </source>
</evidence>